<evidence type="ECO:0000256" key="3">
    <source>
        <dbReference type="ARBA" id="ARBA00022989"/>
    </source>
</evidence>
<dbReference type="Pfam" id="PF12698">
    <property type="entry name" value="ABC2_membrane_3"/>
    <property type="match status" value="1"/>
</dbReference>
<feature type="transmembrane region" description="Helical" evidence="5">
    <location>
        <begin position="21"/>
        <end position="42"/>
    </location>
</feature>
<dbReference type="WBParaSite" id="HPBE_0000718301-mRNA-1">
    <property type="protein sequence ID" value="HPBE_0000718301-mRNA-1"/>
    <property type="gene ID" value="HPBE_0000718301"/>
</dbReference>
<dbReference type="GO" id="GO:0005319">
    <property type="term" value="F:lipid transporter activity"/>
    <property type="evidence" value="ECO:0007669"/>
    <property type="project" value="TreeGrafter"/>
</dbReference>
<keyword evidence="4 5" id="KW-0472">Membrane</keyword>
<keyword evidence="2 5" id="KW-0812">Transmembrane</keyword>
<protein>
    <submittedName>
        <fullName evidence="9">ABC2_membrane domain-containing protein</fullName>
    </submittedName>
</protein>
<sequence length="186" mass="20874">MYAQQEPYPCVAYDTFYVGNFYGLFVILSFVIPASLLVKNIVHEKELRLKEQMRIMGLGDMVHLWSWAIISVVLNLTSTVVIALIMKHADFSLVLVFLMLFALSSVAMCLLLSTFFSNANISTAATCLAYFLFFFPGHPCAGIMPRFQLIFPQTTLGYGAAMLAVFADDGKATWKDIHSIYLPGWF</sequence>
<dbReference type="AlphaFoldDB" id="A0A183FJI4"/>
<comment type="subcellular location">
    <subcellularLocation>
        <location evidence="1">Membrane</location>
        <topology evidence="1">Multi-pass membrane protein</topology>
    </subcellularLocation>
</comment>
<keyword evidence="8" id="KW-1185">Reference proteome</keyword>
<feature type="transmembrane region" description="Helical" evidence="5">
    <location>
        <begin position="62"/>
        <end position="85"/>
    </location>
</feature>
<reference evidence="9" key="2">
    <citation type="submission" date="2019-09" db="UniProtKB">
        <authorList>
            <consortium name="WormBaseParasite"/>
        </authorList>
    </citation>
    <scope>IDENTIFICATION</scope>
</reference>
<feature type="domain" description="ABC-2 type transporter transmembrane" evidence="6">
    <location>
        <begin position="16"/>
        <end position="161"/>
    </location>
</feature>
<reference evidence="7 8" key="1">
    <citation type="submission" date="2018-11" db="EMBL/GenBank/DDBJ databases">
        <authorList>
            <consortium name="Pathogen Informatics"/>
        </authorList>
    </citation>
    <scope>NUCLEOTIDE SEQUENCE [LARGE SCALE GENOMIC DNA]</scope>
</reference>
<accession>A0A183FJI4</accession>
<dbReference type="PANTHER" id="PTHR19229">
    <property type="entry name" value="ATP-BINDING CASSETTE TRANSPORTER SUBFAMILY A ABCA"/>
    <property type="match status" value="1"/>
</dbReference>
<evidence type="ECO:0000259" key="6">
    <source>
        <dbReference type="Pfam" id="PF12698"/>
    </source>
</evidence>
<dbReference type="PANTHER" id="PTHR19229:SF260">
    <property type="entry name" value="ABC TRANSPORTER DOMAIN-CONTAINING PROTEIN"/>
    <property type="match status" value="1"/>
</dbReference>
<dbReference type="InterPro" id="IPR013525">
    <property type="entry name" value="ABC2_TM"/>
</dbReference>
<dbReference type="EMBL" id="UZAH01025831">
    <property type="protein sequence ID" value="VDO71267.1"/>
    <property type="molecule type" value="Genomic_DNA"/>
</dbReference>
<dbReference type="Proteomes" id="UP000050761">
    <property type="component" value="Unassembled WGS sequence"/>
</dbReference>
<keyword evidence="3 5" id="KW-1133">Transmembrane helix</keyword>
<dbReference type="OrthoDB" id="10255969at2759"/>
<name>A0A183FJI4_HELPZ</name>
<evidence type="ECO:0000256" key="2">
    <source>
        <dbReference type="ARBA" id="ARBA00022692"/>
    </source>
</evidence>
<evidence type="ECO:0000256" key="5">
    <source>
        <dbReference type="SAM" id="Phobius"/>
    </source>
</evidence>
<evidence type="ECO:0000313" key="7">
    <source>
        <dbReference type="EMBL" id="VDO71267.1"/>
    </source>
</evidence>
<evidence type="ECO:0000313" key="9">
    <source>
        <dbReference type="WBParaSite" id="HPBE_0000718301-mRNA-1"/>
    </source>
</evidence>
<gene>
    <name evidence="7" type="ORF">HPBE_LOCUS7184</name>
</gene>
<proteinExistence type="predicted"/>
<organism evidence="8 9">
    <name type="scientific">Heligmosomoides polygyrus</name>
    <name type="common">Parasitic roundworm</name>
    <dbReference type="NCBI Taxonomy" id="6339"/>
    <lineage>
        <taxon>Eukaryota</taxon>
        <taxon>Metazoa</taxon>
        <taxon>Ecdysozoa</taxon>
        <taxon>Nematoda</taxon>
        <taxon>Chromadorea</taxon>
        <taxon>Rhabditida</taxon>
        <taxon>Rhabditina</taxon>
        <taxon>Rhabditomorpha</taxon>
        <taxon>Strongyloidea</taxon>
        <taxon>Heligmosomidae</taxon>
        <taxon>Heligmosomoides</taxon>
    </lineage>
</organism>
<dbReference type="GO" id="GO:0140359">
    <property type="term" value="F:ABC-type transporter activity"/>
    <property type="evidence" value="ECO:0007669"/>
    <property type="project" value="InterPro"/>
</dbReference>
<feature type="transmembrane region" description="Helical" evidence="5">
    <location>
        <begin position="91"/>
        <end position="112"/>
    </location>
</feature>
<evidence type="ECO:0000256" key="4">
    <source>
        <dbReference type="ARBA" id="ARBA00023136"/>
    </source>
</evidence>
<accession>A0A3P7YFC7</accession>
<dbReference type="InterPro" id="IPR026082">
    <property type="entry name" value="ABCA"/>
</dbReference>
<evidence type="ECO:0000313" key="8">
    <source>
        <dbReference type="Proteomes" id="UP000050761"/>
    </source>
</evidence>
<evidence type="ECO:0000256" key="1">
    <source>
        <dbReference type="ARBA" id="ARBA00004141"/>
    </source>
</evidence>
<dbReference type="GO" id="GO:0016020">
    <property type="term" value="C:membrane"/>
    <property type="evidence" value="ECO:0007669"/>
    <property type="project" value="UniProtKB-SubCell"/>
</dbReference>